<proteinExistence type="predicted"/>
<dbReference type="RefSeq" id="WP_067529497.1">
    <property type="nucleotide sequence ID" value="NZ_JABELX010000026.1"/>
</dbReference>
<dbReference type="EMBL" id="JABELX010000026">
    <property type="protein sequence ID" value="NNH75715.1"/>
    <property type="molecule type" value="Genomic_DNA"/>
</dbReference>
<dbReference type="Proteomes" id="UP000586827">
    <property type="component" value="Unassembled WGS sequence"/>
</dbReference>
<organism evidence="1 2">
    <name type="scientific">Nocardia uniformis</name>
    <dbReference type="NCBI Taxonomy" id="53432"/>
    <lineage>
        <taxon>Bacteria</taxon>
        <taxon>Bacillati</taxon>
        <taxon>Actinomycetota</taxon>
        <taxon>Actinomycetes</taxon>
        <taxon>Mycobacteriales</taxon>
        <taxon>Nocardiaceae</taxon>
        <taxon>Nocardia</taxon>
    </lineage>
</organism>
<dbReference type="AlphaFoldDB" id="A0A849CFY7"/>
<evidence type="ECO:0000313" key="2">
    <source>
        <dbReference type="Proteomes" id="UP000586827"/>
    </source>
</evidence>
<name>A0A849CFY7_9NOCA</name>
<accession>A0A849CFY7</accession>
<gene>
    <name evidence="1" type="ORF">HLB23_38695</name>
</gene>
<keyword evidence="2" id="KW-1185">Reference proteome</keyword>
<protein>
    <submittedName>
        <fullName evidence="1">Uncharacterized protein</fullName>
    </submittedName>
</protein>
<comment type="caution">
    <text evidence="1">The sequence shown here is derived from an EMBL/GenBank/DDBJ whole genome shotgun (WGS) entry which is preliminary data.</text>
</comment>
<sequence>MRDLLRLAAHVRHYLVVFDHDTERPIYLGRRNGSGRPISGSCCTPAISAAPSPAVANRGICAKPTTVANGSGAGAPMPIS</sequence>
<evidence type="ECO:0000313" key="1">
    <source>
        <dbReference type="EMBL" id="NNH75715.1"/>
    </source>
</evidence>
<reference evidence="1 2" key="1">
    <citation type="submission" date="2020-05" db="EMBL/GenBank/DDBJ databases">
        <title>MicrobeNet Type strains.</title>
        <authorList>
            <person name="Nicholson A.C."/>
        </authorList>
    </citation>
    <scope>NUCLEOTIDE SEQUENCE [LARGE SCALE GENOMIC DNA]</scope>
    <source>
        <strain evidence="1 2">JCM 3224</strain>
    </source>
</reference>